<feature type="compositionally biased region" description="Basic residues" evidence="1">
    <location>
        <begin position="181"/>
        <end position="198"/>
    </location>
</feature>
<protein>
    <submittedName>
        <fullName evidence="2">Uncharacterized protein</fullName>
    </submittedName>
</protein>
<evidence type="ECO:0000313" key="3">
    <source>
        <dbReference type="Proteomes" id="UP000736335"/>
    </source>
</evidence>
<dbReference type="AlphaFoldDB" id="A0A9P6HPI1"/>
<reference evidence="2" key="2">
    <citation type="submission" date="2020-11" db="EMBL/GenBank/DDBJ databases">
        <authorList>
            <consortium name="DOE Joint Genome Institute"/>
            <person name="Kuo A."/>
            <person name="Miyauchi S."/>
            <person name="Kiss E."/>
            <person name="Drula E."/>
            <person name="Kohler A."/>
            <person name="Sanchez-Garcia M."/>
            <person name="Andreopoulos B."/>
            <person name="Barry K.W."/>
            <person name="Bonito G."/>
            <person name="Buee M."/>
            <person name="Carver A."/>
            <person name="Chen C."/>
            <person name="Cichocki N."/>
            <person name="Clum A."/>
            <person name="Culley D."/>
            <person name="Crous P.W."/>
            <person name="Fauchery L."/>
            <person name="Girlanda M."/>
            <person name="Hayes R."/>
            <person name="Keri Z."/>
            <person name="Labutti K."/>
            <person name="Lipzen A."/>
            <person name="Lombard V."/>
            <person name="Magnuson J."/>
            <person name="Maillard F."/>
            <person name="Morin E."/>
            <person name="Murat C."/>
            <person name="Nolan M."/>
            <person name="Ohm R."/>
            <person name="Pangilinan J."/>
            <person name="Pereira M."/>
            <person name="Perotto S."/>
            <person name="Peter M."/>
            <person name="Riley R."/>
            <person name="Sitrit Y."/>
            <person name="Stielow B."/>
            <person name="Szollosi G."/>
            <person name="Zifcakova L."/>
            <person name="Stursova M."/>
            <person name="Spatafora J.W."/>
            <person name="Tedersoo L."/>
            <person name="Vaario L.-M."/>
            <person name="Yamada A."/>
            <person name="Yan M."/>
            <person name="Wang P."/>
            <person name="Xu J."/>
            <person name="Bruns T."/>
            <person name="Baldrian P."/>
            <person name="Vilgalys R."/>
            <person name="Henrissat B."/>
            <person name="Grigoriev I.V."/>
            <person name="Hibbett D."/>
            <person name="Nagy L.G."/>
            <person name="Martin F.M."/>
        </authorList>
    </citation>
    <scope>NUCLEOTIDE SEQUENCE</scope>
    <source>
        <strain evidence="2">UH-Tt-Lm1</strain>
    </source>
</reference>
<feature type="compositionally biased region" description="Polar residues" evidence="1">
    <location>
        <begin position="582"/>
        <end position="599"/>
    </location>
</feature>
<gene>
    <name evidence="2" type="ORF">BJ322DRAFT_43428</name>
</gene>
<sequence>MLRMVLAERVLSAVSNPSPPPDFLSFPDIHVNTPPPPELPESQTQSDDTSAAATPPNPLTGLSPNGGGVENANAVPENHTSKPRALDFPPRPSGSLQQQALSVETLFFTESITGAGDALDLHPPVSAAISSVNPLIRLQTNQGERVVIASEKGKGRETIDDETRDQVAELLPPGELTTKPAGRRRSARRSASPVKRRSASPDGNFLQPLPRRSARLSVSPRRTPSPDPTLGLPQISPLRLPNKDTRTQFDSPKNGVLPISDDIDERLMEAELEEAKDRAGRKRKRQNDANKAVGRQRLGSLSPDSQSVLQQLLPPSRSSSEEDNKEKATTSQQSLFGPQRILVNRPTASSESKHIQTTEPQPHLGTPLRRVLVPVSTVPEDGSSARRFGQTLFKVQPLEDPNRSPSRRVQASTRPSSGIRGAVRQPTVSLRQPSFSNSFPNPPPNSRPSGKQRSMSEEPTFLRQPSSGTNHRTALPYPLTQKQPVIPEEPEEAKVIPLPKGRALSEPPAVSFMCIPQSTLRQTTTPSRIPRISAKPYSRPPGVQPSKLPAFAPTKRIVPSPAKPRSQLESTLPLEPKRESFISLSSGKTARSSSETSSKPPVKRPLPTRRLPQLPVATEKPRPPQVHTKSPPPPQPLALPDLRPLTVPATQTEPIEPKQDQADILNQSSVPPEDRLAPNAVPGSVCLQSCDTNKQEEDTAVGRRTARSRRAPSALLEEATFGATSASPSRPPPKKRPPPDSSRFAGLTITALKNLTMDNTAKNQKVASLLETEIVKREGKRPESPAVKLRTVAEKAMEEKAKQREERAQKRAKRSDGGELEPPDPSILTLEEDGRHRRGAGEEEDYKTPERPMRPLKRLKVDGLEEAEMVAAEERRVQWDRLLFTAAFIDEIPEKLPVPPIQKLGKGCLSQTAKSIELDRLGNVPDAGLPLPQLPVEKVVVKRYVYDDDPPPEPEGPDESEYTPVKNTRSKGRKK</sequence>
<proteinExistence type="predicted"/>
<dbReference type="EMBL" id="WIUZ02000001">
    <property type="protein sequence ID" value="KAF9792399.1"/>
    <property type="molecule type" value="Genomic_DNA"/>
</dbReference>
<feature type="compositionally biased region" description="Basic and acidic residues" evidence="1">
    <location>
        <begin position="791"/>
        <end position="817"/>
    </location>
</feature>
<accession>A0A9P6HPI1</accession>
<feature type="region of interest" description="Disordered" evidence="1">
    <location>
        <begin position="12"/>
        <end position="97"/>
    </location>
</feature>
<evidence type="ECO:0000256" key="1">
    <source>
        <dbReference type="SAM" id="MobiDB-lite"/>
    </source>
</evidence>
<feature type="region of interest" description="Disordered" evidence="1">
    <location>
        <begin position="274"/>
        <end position="492"/>
    </location>
</feature>
<feature type="compositionally biased region" description="Basic and acidic residues" evidence="1">
    <location>
        <begin position="832"/>
        <end position="854"/>
    </location>
</feature>
<dbReference type="Proteomes" id="UP000736335">
    <property type="component" value="Unassembled WGS sequence"/>
</dbReference>
<feature type="compositionally biased region" description="Acidic residues" evidence="1">
    <location>
        <begin position="947"/>
        <end position="961"/>
    </location>
</feature>
<feature type="compositionally biased region" description="Basic and acidic residues" evidence="1">
    <location>
        <begin position="773"/>
        <end position="783"/>
    </location>
</feature>
<feature type="region of interest" description="Disordered" evidence="1">
    <location>
        <begin position="517"/>
        <end position="745"/>
    </location>
</feature>
<feature type="compositionally biased region" description="Polar residues" evidence="1">
    <location>
        <begin position="517"/>
        <end position="527"/>
    </location>
</feature>
<keyword evidence="3" id="KW-1185">Reference proteome</keyword>
<dbReference type="OrthoDB" id="2148418at2759"/>
<evidence type="ECO:0000313" key="2">
    <source>
        <dbReference type="EMBL" id="KAF9792399.1"/>
    </source>
</evidence>
<name>A0A9P6HPI1_9AGAM</name>
<feature type="region of interest" description="Disordered" evidence="1">
    <location>
        <begin position="148"/>
        <end position="262"/>
    </location>
</feature>
<feature type="compositionally biased region" description="Polar residues" evidence="1">
    <location>
        <begin position="463"/>
        <end position="472"/>
    </location>
</feature>
<feature type="compositionally biased region" description="Basic and acidic residues" evidence="1">
    <location>
        <begin position="319"/>
        <end position="328"/>
    </location>
</feature>
<comment type="caution">
    <text evidence="2">The sequence shown here is derived from an EMBL/GenBank/DDBJ whole genome shotgun (WGS) entry which is preliminary data.</text>
</comment>
<feature type="compositionally biased region" description="Polar residues" evidence="1">
    <location>
        <begin position="41"/>
        <end position="52"/>
    </location>
</feature>
<feature type="region of interest" description="Disordered" evidence="1">
    <location>
        <begin position="772"/>
        <end position="854"/>
    </location>
</feature>
<feature type="compositionally biased region" description="Polar residues" evidence="1">
    <location>
        <begin position="403"/>
        <end position="416"/>
    </location>
</feature>
<feature type="compositionally biased region" description="Low complexity" evidence="1">
    <location>
        <begin position="300"/>
        <end position="318"/>
    </location>
</feature>
<organism evidence="2 3">
    <name type="scientific">Thelephora terrestris</name>
    <dbReference type="NCBI Taxonomy" id="56493"/>
    <lineage>
        <taxon>Eukaryota</taxon>
        <taxon>Fungi</taxon>
        <taxon>Dikarya</taxon>
        <taxon>Basidiomycota</taxon>
        <taxon>Agaricomycotina</taxon>
        <taxon>Agaricomycetes</taxon>
        <taxon>Thelephorales</taxon>
        <taxon>Thelephoraceae</taxon>
        <taxon>Thelephora</taxon>
    </lineage>
</organism>
<reference evidence="2" key="1">
    <citation type="journal article" date="2020" name="Nat. Commun.">
        <title>Large-scale genome sequencing of mycorrhizal fungi provides insights into the early evolution of symbiotic traits.</title>
        <authorList>
            <person name="Miyauchi S."/>
            <person name="Kiss E."/>
            <person name="Kuo A."/>
            <person name="Drula E."/>
            <person name="Kohler A."/>
            <person name="Sanchez-Garcia M."/>
            <person name="Morin E."/>
            <person name="Andreopoulos B."/>
            <person name="Barry K.W."/>
            <person name="Bonito G."/>
            <person name="Buee M."/>
            <person name="Carver A."/>
            <person name="Chen C."/>
            <person name="Cichocki N."/>
            <person name="Clum A."/>
            <person name="Culley D."/>
            <person name="Crous P.W."/>
            <person name="Fauchery L."/>
            <person name="Girlanda M."/>
            <person name="Hayes R.D."/>
            <person name="Keri Z."/>
            <person name="LaButti K."/>
            <person name="Lipzen A."/>
            <person name="Lombard V."/>
            <person name="Magnuson J."/>
            <person name="Maillard F."/>
            <person name="Murat C."/>
            <person name="Nolan M."/>
            <person name="Ohm R.A."/>
            <person name="Pangilinan J."/>
            <person name="Pereira M.F."/>
            <person name="Perotto S."/>
            <person name="Peter M."/>
            <person name="Pfister S."/>
            <person name="Riley R."/>
            <person name="Sitrit Y."/>
            <person name="Stielow J.B."/>
            <person name="Szollosi G."/>
            <person name="Zifcakova L."/>
            <person name="Stursova M."/>
            <person name="Spatafora J.W."/>
            <person name="Tedersoo L."/>
            <person name="Vaario L.M."/>
            <person name="Yamada A."/>
            <person name="Yan M."/>
            <person name="Wang P."/>
            <person name="Xu J."/>
            <person name="Bruns T."/>
            <person name="Baldrian P."/>
            <person name="Vilgalys R."/>
            <person name="Dunand C."/>
            <person name="Henrissat B."/>
            <person name="Grigoriev I.V."/>
            <person name="Hibbett D."/>
            <person name="Nagy L.G."/>
            <person name="Martin F.M."/>
        </authorList>
    </citation>
    <scope>NUCLEOTIDE SEQUENCE</scope>
    <source>
        <strain evidence="2">UH-Tt-Lm1</strain>
    </source>
</reference>
<feature type="region of interest" description="Disordered" evidence="1">
    <location>
        <begin position="945"/>
        <end position="975"/>
    </location>
</feature>